<evidence type="ECO:0000256" key="7">
    <source>
        <dbReference type="ARBA" id="ARBA00023134"/>
    </source>
</evidence>
<dbReference type="GO" id="GO:0006396">
    <property type="term" value="P:RNA processing"/>
    <property type="evidence" value="ECO:0007669"/>
    <property type="project" value="InterPro"/>
</dbReference>
<dbReference type="EMBL" id="AADV02000005">
    <property type="protein sequence ID" value="EAM51363.1"/>
    <property type="molecule type" value="Genomic_DNA"/>
</dbReference>
<evidence type="ECO:0000256" key="1">
    <source>
        <dbReference type="ARBA" id="ARBA00001936"/>
    </source>
</evidence>
<evidence type="ECO:0000256" key="6">
    <source>
        <dbReference type="ARBA" id="ARBA00022800"/>
    </source>
</evidence>
<dbReference type="Pfam" id="PF01139">
    <property type="entry name" value="RtcB"/>
    <property type="match status" value="1"/>
</dbReference>
<evidence type="ECO:0000256" key="3">
    <source>
        <dbReference type="ARBA" id="ARBA00022598"/>
    </source>
</evidence>
<dbReference type="GO" id="GO:0046872">
    <property type="term" value="F:metal ion binding"/>
    <property type="evidence" value="ECO:0007669"/>
    <property type="project" value="UniProtKB-KW"/>
</dbReference>
<dbReference type="GO" id="GO:0042245">
    <property type="term" value="P:RNA repair"/>
    <property type="evidence" value="ECO:0007669"/>
    <property type="project" value="UniProtKB-KW"/>
</dbReference>
<comment type="caution">
    <text evidence="10">The sequence shown here is derived from an EMBL/GenBank/DDBJ whole genome shotgun (WGS) entry which is preliminary data.</text>
</comment>
<dbReference type="EC" id="6.5.1.8" evidence="2"/>
<evidence type="ECO:0000256" key="2">
    <source>
        <dbReference type="ARBA" id="ARBA00012726"/>
    </source>
</evidence>
<accession>Q4C5P8</accession>
<protein>
    <recommendedName>
        <fullName evidence="2">3'-phosphate/5'-hydroxy nucleic acid ligase</fullName>
        <ecNumber evidence="2">6.5.1.8</ecNumber>
    </recommendedName>
</protein>
<dbReference type="RefSeq" id="WP_007304877.1">
    <property type="nucleotide sequence ID" value="NZ_AADV02000005.1"/>
</dbReference>
<dbReference type="SUPFAM" id="SSF103365">
    <property type="entry name" value="Hypothetical protein PH1602"/>
    <property type="match status" value="1"/>
</dbReference>
<reference evidence="10" key="2">
    <citation type="submission" date="2005-06" db="EMBL/GenBank/DDBJ databases">
        <title>Sequencing of the draft genome and assembly of Crocosphaera watsonii WH 8501.</title>
        <authorList>
            <consortium name="US DOE Joint Genome Institute (JGI-PGF)"/>
            <person name="Copeland A."/>
            <person name="Lucas S."/>
            <person name="Lapidus A."/>
            <person name="Barry K."/>
            <person name="Detter C."/>
            <person name="Glavina T."/>
            <person name="Hammon N."/>
            <person name="Israni S."/>
            <person name="Pitluck S."/>
            <person name="Richardson P."/>
        </authorList>
    </citation>
    <scope>NUCLEOTIDE SEQUENCE [LARGE SCALE GENOMIC DNA]</scope>
    <source>
        <strain evidence="10">WH 8501</strain>
    </source>
</reference>
<keyword evidence="4" id="KW-0479">Metal-binding</keyword>
<dbReference type="GO" id="GO:0170057">
    <property type="term" value="F:RNA ligase (GTP) activity"/>
    <property type="evidence" value="ECO:0007669"/>
    <property type="project" value="UniProtKB-EC"/>
</dbReference>
<dbReference type="InterPro" id="IPR001233">
    <property type="entry name" value="RtcB"/>
</dbReference>
<dbReference type="Proteomes" id="UP000003922">
    <property type="component" value="Unassembled WGS sequence"/>
</dbReference>
<organism evidence="10 11">
    <name type="scientific">Crocosphaera watsonii WH 8501</name>
    <dbReference type="NCBI Taxonomy" id="165597"/>
    <lineage>
        <taxon>Bacteria</taxon>
        <taxon>Bacillati</taxon>
        <taxon>Cyanobacteriota</taxon>
        <taxon>Cyanophyceae</taxon>
        <taxon>Oscillatoriophycideae</taxon>
        <taxon>Chroococcales</taxon>
        <taxon>Aphanothecaceae</taxon>
        <taxon>Crocosphaera</taxon>
    </lineage>
</organism>
<dbReference type="GO" id="GO:0005525">
    <property type="term" value="F:GTP binding"/>
    <property type="evidence" value="ECO:0007669"/>
    <property type="project" value="UniProtKB-KW"/>
</dbReference>
<evidence type="ECO:0000313" key="11">
    <source>
        <dbReference type="Proteomes" id="UP000003922"/>
    </source>
</evidence>
<comment type="catalytic activity">
    <reaction evidence="9">
        <text>a 3'-end 3'-phospho-ribonucleotide-RNA + a 5'-end dephospho-ribonucleoside-RNA + GTP = a ribonucleotidyl-ribonucleotide-RNA + GMP + diphosphate</text>
        <dbReference type="Rhea" id="RHEA:68076"/>
        <dbReference type="Rhea" id="RHEA-COMP:10463"/>
        <dbReference type="Rhea" id="RHEA-COMP:13936"/>
        <dbReference type="Rhea" id="RHEA-COMP:17355"/>
        <dbReference type="ChEBI" id="CHEBI:33019"/>
        <dbReference type="ChEBI" id="CHEBI:37565"/>
        <dbReference type="ChEBI" id="CHEBI:58115"/>
        <dbReference type="ChEBI" id="CHEBI:83062"/>
        <dbReference type="ChEBI" id="CHEBI:138284"/>
        <dbReference type="ChEBI" id="CHEBI:173118"/>
        <dbReference type="EC" id="6.5.1.8"/>
    </reaction>
</comment>
<name>Q4C5P8_CROWT</name>
<keyword evidence="11" id="KW-1185">Reference proteome</keyword>
<reference evidence="10" key="3">
    <citation type="submission" date="2016-12" db="EMBL/GenBank/DDBJ databases">
        <title>Annotation of the draft genome assembly of Crocosphaera watsonii WH 8501.</title>
        <authorList>
            <consortium name="US DOE Joint Genome Institute (JGI-ORNL)"/>
            <person name="Larimer F."/>
            <person name="Land M."/>
        </authorList>
    </citation>
    <scope>NUCLEOTIDE SEQUENCE</scope>
    <source>
        <strain evidence="10">WH 8501</strain>
    </source>
</reference>
<sequence length="62" mass="6806">MPYQPLKISTEKPVLSWADHDLASAEMQMAKNVASLPFVYKHVALMPDVHLGKGALPGFLTN</sequence>
<keyword evidence="7" id="KW-0342">GTP-binding</keyword>
<evidence type="ECO:0000256" key="9">
    <source>
        <dbReference type="ARBA" id="ARBA00047746"/>
    </source>
</evidence>
<dbReference type="AlphaFoldDB" id="Q4C5P8"/>
<reference evidence="10" key="1">
    <citation type="submission" date="2004-02" db="EMBL/GenBank/DDBJ databases">
        <authorList>
            <consortium name="DOE Joint Genome Institute"/>
        </authorList>
    </citation>
    <scope>NUCLEOTIDE SEQUENCE [LARGE SCALE GENOMIC DNA]</scope>
    <source>
        <strain evidence="10">WH 8501</strain>
    </source>
</reference>
<evidence type="ECO:0000256" key="4">
    <source>
        <dbReference type="ARBA" id="ARBA00022723"/>
    </source>
</evidence>
<gene>
    <name evidence="10" type="ORF">CwatDRAFT_4484</name>
</gene>
<evidence type="ECO:0000256" key="5">
    <source>
        <dbReference type="ARBA" id="ARBA00022741"/>
    </source>
</evidence>
<dbReference type="KEGG" id="cwa:CwatDRAFT_4484"/>
<proteinExistence type="predicted"/>
<keyword evidence="6" id="KW-0692">RNA repair</keyword>
<keyword evidence="8" id="KW-0464">Manganese</keyword>
<dbReference type="InterPro" id="IPR036025">
    <property type="entry name" value="RtcB-like_sf"/>
</dbReference>
<comment type="cofactor">
    <cofactor evidence="1">
        <name>Mn(2+)</name>
        <dbReference type="ChEBI" id="CHEBI:29035"/>
    </cofactor>
</comment>
<evidence type="ECO:0000256" key="8">
    <source>
        <dbReference type="ARBA" id="ARBA00023211"/>
    </source>
</evidence>
<dbReference type="Gene3D" id="3.90.1860.10">
    <property type="entry name" value="tRNA-splicing ligase RtcB"/>
    <property type="match status" value="1"/>
</dbReference>
<keyword evidence="5" id="KW-0547">Nucleotide-binding</keyword>
<keyword evidence="3" id="KW-0436">Ligase</keyword>
<evidence type="ECO:0000313" key="10">
    <source>
        <dbReference type="EMBL" id="EAM51363.1"/>
    </source>
</evidence>